<dbReference type="PANTHER" id="PTHR24421:SF58">
    <property type="entry name" value="SIGNAL TRANSDUCTION HISTIDINE-PROTEIN KINASE_PHOSPHATASE UHPB"/>
    <property type="match status" value="1"/>
</dbReference>
<proteinExistence type="predicted"/>
<dbReference type="SMART" id="SM00387">
    <property type="entry name" value="HATPase_c"/>
    <property type="match status" value="1"/>
</dbReference>
<dbReference type="Pfam" id="PF07730">
    <property type="entry name" value="HisKA_3"/>
    <property type="match status" value="1"/>
</dbReference>
<name>A0ABT1TZY4_9GAMM</name>
<comment type="subcellular location">
    <subcellularLocation>
        <location evidence="1">Membrane</location>
    </subcellularLocation>
</comment>
<keyword evidence="9" id="KW-1185">Reference proteome</keyword>
<feature type="transmembrane region" description="Helical" evidence="6">
    <location>
        <begin position="152"/>
        <end position="176"/>
    </location>
</feature>
<keyword evidence="6" id="KW-1133">Transmembrane helix</keyword>
<dbReference type="InterPro" id="IPR036890">
    <property type="entry name" value="HATPase_C_sf"/>
</dbReference>
<sequence>MNLQLHLLSRIAAIALACLLAISAYALFKSHRQAMQAAWRIADSQGKLLESQLLLNKAGIGLARPFPDFEFWKQSGSQPGVCLSYADAGGPMARSLCTGTKPGAADWPEFFDSGYRWTFNPGQPAVRPIELQGRIHGSLTVTPSAELEIAEAWHTALSLTALSCVTLFAVCMLVYLSLRRALNPAKTIVQGIAAMEAGRLDFRLPAFELNEWQRIAAAINQLAASQQQLLDERRKLVAKLITLQEAERRHLTRELHDEFGQCLAAIQAVTASIRQTAARQCPQLLEETDRIGRITAHMMDSVRQLLGRLRPAEFDELGLAASLGSLIAGWNGRSQGKTRFQLHISGDCGVLSDAQAIGLFRITQECLTNIAKHAEASAARIDLTIRADTAGLRIRDDGKANRLPFADSGGIGLSGMRERVAALHGQLELAIAEPRGLIVAIQLPLGVTGMRA</sequence>
<dbReference type="InterPro" id="IPR003594">
    <property type="entry name" value="HATPase_dom"/>
</dbReference>
<dbReference type="Proteomes" id="UP001524586">
    <property type="component" value="Unassembled WGS sequence"/>
</dbReference>
<evidence type="ECO:0000256" key="4">
    <source>
        <dbReference type="ARBA" id="ARBA00022777"/>
    </source>
</evidence>
<evidence type="ECO:0000313" key="9">
    <source>
        <dbReference type="Proteomes" id="UP001524586"/>
    </source>
</evidence>
<dbReference type="SMART" id="SM00304">
    <property type="entry name" value="HAMP"/>
    <property type="match status" value="1"/>
</dbReference>
<keyword evidence="6" id="KW-0812">Transmembrane</keyword>
<protein>
    <submittedName>
        <fullName evidence="8">Sensor histidine kinase</fullName>
    </submittedName>
</protein>
<dbReference type="GO" id="GO:0016301">
    <property type="term" value="F:kinase activity"/>
    <property type="evidence" value="ECO:0007669"/>
    <property type="project" value="UniProtKB-KW"/>
</dbReference>
<dbReference type="RefSeq" id="WP_256613434.1">
    <property type="nucleotide sequence ID" value="NZ_JANIBK010000004.1"/>
</dbReference>
<evidence type="ECO:0000256" key="1">
    <source>
        <dbReference type="ARBA" id="ARBA00004370"/>
    </source>
</evidence>
<evidence type="ECO:0000256" key="3">
    <source>
        <dbReference type="ARBA" id="ARBA00022679"/>
    </source>
</evidence>
<dbReference type="EMBL" id="JANIBK010000004">
    <property type="protein sequence ID" value="MCQ8127117.1"/>
    <property type="molecule type" value="Genomic_DNA"/>
</dbReference>
<keyword evidence="3" id="KW-0808">Transferase</keyword>
<dbReference type="InterPro" id="IPR011712">
    <property type="entry name" value="Sig_transdc_His_kin_sub3_dim/P"/>
</dbReference>
<gene>
    <name evidence="8" type="ORF">NP596_01505</name>
</gene>
<dbReference type="PROSITE" id="PS50885">
    <property type="entry name" value="HAMP"/>
    <property type="match status" value="1"/>
</dbReference>
<dbReference type="Pfam" id="PF02518">
    <property type="entry name" value="HATPase_c"/>
    <property type="match status" value="1"/>
</dbReference>
<comment type="caution">
    <text evidence="8">The sequence shown here is derived from an EMBL/GenBank/DDBJ whole genome shotgun (WGS) entry which is preliminary data.</text>
</comment>
<dbReference type="Gene3D" id="3.30.565.10">
    <property type="entry name" value="Histidine kinase-like ATPase, C-terminal domain"/>
    <property type="match status" value="1"/>
</dbReference>
<accession>A0ABT1TZY4</accession>
<dbReference type="CDD" id="cd16917">
    <property type="entry name" value="HATPase_UhpB-NarQ-NarX-like"/>
    <property type="match status" value="1"/>
</dbReference>
<dbReference type="PANTHER" id="PTHR24421">
    <property type="entry name" value="NITRATE/NITRITE SENSOR PROTEIN NARX-RELATED"/>
    <property type="match status" value="1"/>
</dbReference>
<evidence type="ECO:0000256" key="6">
    <source>
        <dbReference type="SAM" id="Phobius"/>
    </source>
</evidence>
<keyword evidence="2" id="KW-0597">Phosphoprotein</keyword>
<dbReference type="Gene3D" id="1.20.5.1930">
    <property type="match status" value="1"/>
</dbReference>
<feature type="domain" description="HAMP" evidence="7">
    <location>
        <begin position="179"/>
        <end position="231"/>
    </location>
</feature>
<keyword evidence="4 8" id="KW-0418">Kinase</keyword>
<dbReference type="SUPFAM" id="SSF55874">
    <property type="entry name" value="ATPase domain of HSP90 chaperone/DNA topoisomerase II/histidine kinase"/>
    <property type="match status" value="1"/>
</dbReference>
<evidence type="ECO:0000256" key="5">
    <source>
        <dbReference type="ARBA" id="ARBA00023012"/>
    </source>
</evidence>
<dbReference type="InterPro" id="IPR050482">
    <property type="entry name" value="Sensor_HK_TwoCompSys"/>
</dbReference>
<reference evidence="8 9" key="1">
    <citation type="submission" date="2022-07" db="EMBL/GenBank/DDBJ databases">
        <title>Methylomonas rivi sp. nov., Methylomonas rosea sp. nov., Methylomonas aureus sp. nov. and Methylomonas subterranea sp. nov., four novel methanotrophs isolated from a freshwater creek and the deep terrestrial subsurface.</title>
        <authorList>
            <person name="Abin C."/>
            <person name="Sankaranarayanan K."/>
            <person name="Garner C."/>
            <person name="Sindelar R."/>
            <person name="Kotary K."/>
            <person name="Garner R."/>
            <person name="Barclay S."/>
            <person name="Lawson P."/>
            <person name="Krumholz L."/>
        </authorList>
    </citation>
    <scope>NUCLEOTIDE SEQUENCE [LARGE SCALE GENOMIC DNA]</scope>
    <source>
        <strain evidence="8 9">WSC-6</strain>
    </source>
</reference>
<keyword evidence="5" id="KW-0902">Two-component regulatory system</keyword>
<dbReference type="InterPro" id="IPR003660">
    <property type="entry name" value="HAMP_dom"/>
</dbReference>
<dbReference type="Gene3D" id="6.10.340.10">
    <property type="match status" value="1"/>
</dbReference>
<evidence type="ECO:0000256" key="2">
    <source>
        <dbReference type="ARBA" id="ARBA00022553"/>
    </source>
</evidence>
<evidence type="ECO:0000313" key="8">
    <source>
        <dbReference type="EMBL" id="MCQ8127117.1"/>
    </source>
</evidence>
<organism evidence="8 9">
    <name type="scientific">Methylomonas rivi</name>
    <dbReference type="NCBI Taxonomy" id="2952226"/>
    <lineage>
        <taxon>Bacteria</taxon>
        <taxon>Pseudomonadati</taxon>
        <taxon>Pseudomonadota</taxon>
        <taxon>Gammaproteobacteria</taxon>
        <taxon>Methylococcales</taxon>
        <taxon>Methylococcaceae</taxon>
        <taxon>Methylomonas</taxon>
    </lineage>
</organism>
<keyword evidence="6" id="KW-0472">Membrane</keyword>
<evidence type="ECO:0000259" key="7">
    <source>
        <dbReference type="PROSITE" id="PS50885"/>
    </source>
</evidence>